<dbReference type="EMBL" id="PUGF01000006">
    <property type="protein sequence ID" value="PRC93621.1"/>
    <property type="molecule type" value="Genomic_DNA"/>
</dbReference>
<evidence type="ECO:0000256" key="9">
    <source>
        <dbReference type="ARBA" id="ARBA00023136"/>
    </source>
</evidence>
<dbReference type="PANTHER" id="PTHR33446">
    <property type="entry name" value="PROTEIN TONB-RELATED"/>
    <property type="match status" value="1"/>
</dbReference>
<dbReference type="PROSITE" id="PS52015">
    <property type="entry name" value="TONB_CTD"/>
    <property type="match status" value="1"/>
</dbReference>
<dbReference type="Proteomes" id="UP000237839">
    <property type="component" value="Unassembled WGS sequence"/>
</dbReference>
<comment type="caution">
    <text evidence="12">The sequence shown here is derived from an EMBL/GenBank/DDBJ whole genome shotgun (WGS) entry which is preliminary data.</text>
</comment>
<proteinExistence type="inferred from homology"/>
<dbReference type="AlphaFoldDB" id="A0A2S9H0W9"/>
<feature type="domain" description="TonB C-terminal" evidence="11">
    <location>
        <begin position="132"/>
        <end position="223"/>
    </location>
</feature>
<dbReference type="GO" id="GO:0098797">
    <property type="term" value="C:plasma membrane protein complex"/>
    <property type="evidence" value="ECO:0007669"/>
    <property type="project" value="TreeGrafter"/>
</dbReference>
<dbReference type="InterPro" id="IPR006260">
    <property type="entry name" value="TonB/TolA_C"/>
</dbReference>
<keyword evidence="3" id="KW-0813">Transport</keyword>
<dbReference type="GO" id="GO:0055085">
    <property type="term" value="P:transmembrane transport"/>
    <property type="evidence" value="ECO:0007669"/>
    <property type="project" value="InterPro"/>
</dbReference>
<dbReference type="PANTHER" id="PTHR33446:SF2">
    <property type="entry name" value="PROTEIN TONB"/>
    <property type="match status" value="1"/>
</dbReference>
<evidence type="ECO:0000256" key="2">
    <source>
        <dbReference type="ARBA" id="ARBA00006555"/>
    </source>
</evidence>
<evidence type="ECO:0000256" key="6">
    <source>
        <dbReference type="ARBA" id="ARBA00022692"/>
    </source>
</evidence>
<evidence type="ECO:0000256" key="10">
    <source>
        <dbReference type="SAM" id="MobiDB-lite"/>
    </source>
</evidence>
<feature type="region of interest" description="Disordered" evidence="10">
    <location>
        <begin position="60"/>
        <end position="79"/>
    </location>
</feature>
<dbReference type="Pfam" id="PF03544">
    <property type="entry name" value="TonB_C"/>
    <property type="match status" value="1"/>
</dbReference>
<evidence type="ECO:0000256" key="5">
    <source>
        <dbReference type="ARBA" id="ARBA00022519"/>
    </source>
</evidence>
<accession>A0A2S9H0W9</accession>
<keyword evidence="5" id="KW-0997">Cell inner membrane</keyword>
<comment type="similarity">
    <text evidence="2">Belongs to the TonB family.</text>
</comment>
<dbReference type="InterPro" id="IPR037682">
    <property type="entry name" value="TonB_C"/>
</dbReference>
<keyword evidence="8" id="KW-1133">Transmembrane helix</keyword>
<dbReference type="NCBIfam" id="TIGR01352">
    <property type="entry name" value="tonB_Cterm"/>
    <property type="match status" value="1"/>
</dbReference>
<reference evidence="12 13" key="1">
    <citation type="submission" date="2018-02" db="EMBL/GenBank/DDBJ databases">
        <title>Solimicrobium silvestre gen. nov., sp. nov., isolated from alpine forest soil.</title>
        <authorList>
            <person name="Margesin R."/>
            <person name="Albuquerque L."/>
            <person name="Zhang D.-C."/>
            <person name="Froufe H.J.C."/>
            <person name="Severino R."/>
            <person name="Roxo I."/>
            <person name="Egas C."/>
            <person name="Da Costa M.S."/>
        </authorList>
    </citation>
    <scope>NUCLEOTIDE SEQUENCE [LARGE SCALE GENOMIC DNA]</scope>
    <source>
        <strain evidence="12 13">S20-91</strain>
    </source>
</reference>
<name>A0A2S9H0W9_9BURK</name>
<dbReference type="SUPFAM" id="SSF74653">
    <property type="entry name" value="TolA/TonB C-terminal domain"/>
    <property type="match status" value="1"/>
</dbReference>
<keyword evidence="9" id="KW-0472">Membrane</keyword>
<dbReference type="GO" id="GO:0031992">
    <property type="term" value="F:energy transducer activity"/>
    <property type="evidence" value="ECO:0007669"/>
    <property type="project" value="TreeGrafter"/>
</dbReference>
<keyword evidence="7" id="KW-0653">Protein transport</keyword>
<dbReference type="InterPro" id="IPR051045">
    <property type="entry name" value="TonB-dependent_transducer"/>
</dbReference>
<organism evidence="12 13">
    <name type="scientific">Solimicrobium silvestre</name>
    <dbReference type="NCBI Taxonomy" id="2099400"/>
    <lineage>
        <taxon>Bacteria</taxon>
        <taxon>Pseudomonadati</taxon>
        <taxon>Pseudomonadota</taxon>
        <taxon>Betaproteobacteria</taxon>
        <taxon>Burkholderiales</taxon>
        <taxon>Oxalobacteraceae</taxon>
        <taxon>Solimicrobium</taxon>
    </lineage>
</organism>
<evidence type="ECO:0000256" key="4">
    <source>
        <dbReference type="ARBA" id="ARBA00022475"/>
    </source>
</evidence>
<comment type="subcellular location">
    <subcellularLocation>
        <location evidence="1">Cell inner membrane</location>
        <topology evidence="1">Single-pass membrane protein</topology>
        <orientation evidence="1">Periplasmic side</orientation>
    </subcellularLocation>
</comment>
<evidence type="ECO:0000259" key="11">
    <source>
        <dbReference type="PROSITE" id="PS52015"/>
    </source>
</evidence>
<gene>
    <name evidence="12" type="ORF">S2091_1622</name>
</gene>
<keyword evidence="6" id="KW-0812">Transmembrane</keyword>
<keyword evidence="13" id="KW-1185">Reference proteome</keyword>
<dbReference type="Gene3D" id="3.30.1150.10">
    <property type="match status" value="1"/>
</dbReference>
<evidence type="ECO:0000256" key="1">
    <source>
        <dbReference type="ARBA" id="ARBA00004383"/>
    </source>
</evidence>
<evidence type="ECO:0000256" key="7">
    <source>
        <dbReference type="ARBA" id="ARBA00022927"/>
    </source>
</evidence>
<evidence type="ECO:0000256" key="3">
    <source>
        <dbReference type="ARBA" id="ARBA00022448"/>
    </source>
</evidence>
<evidence type="ECO:0000313" key="12">
    <source>
        <dbReference type="EMBL" id="PRC93621.1"/>
    </source>
</evidence>
<dbReference type="GO" id="GO:0015031">
    <property type="term" value="P:protein transport"/>
    <property type="evidence" value="ECO:0007669"/>
    <property type="project" value="UniProtKB-KW"/>
</dbReference>
<dbReference type="OrthoDB" id="9792439at2"/>
<keyword evidence="4" id="KW-1003">Cell membrane</keyword>
<dbReference type="RefSeq" id="WP_105531284.1">
    <property type="nucleotide sequence ID" value="NZ_PUGF01000006.1"/>
</dbReference>
<evidence type="ECO:0000313" key="13">
    <source>
        <dbReference type="Proteomes" id="UP000237839"/>
    </source>
</evidence>
<evidence type="ECO:0000256" key="8">
    <source>
        <dbReference type="ARBA" id="ARBA00022989"/>
    </source>
</evidence>
<protein>
    <submittedName>
        <fullName evidence="12">TonB family C-terminal domain</fullName>
    </submittedName>
</protein>
<sequence length="223" mass="23821">MPILKTLFAKLHRATPLIIIIAVHVSIFALLQNSFSPNTVAPGLAVKEVTVNFITPDPVSEAPPVPKASTPPKTVPIATPAKPTILPTPVETALAAPAPTHEAVNTTTESVIAHPQPAETTPVASTAPAVPKTITGVSYLQEPQVVYPMISKRMNEQGRVLLHILVDEFGVPQKIKIQQSSGSERLDEAAKVAAAKALFKPYREDGKSQPVYVVVPINFRLNS</sequence>